<reference evidence="3 4" key="1">
    <citation type="submission" date="2023-11" db="EMBL/GenBank/DDBJ databases">
        <title>Halocaridina rubra genome assembly.</title>
        <authorList>
            <person name="Smith C."/>
        </authorList>
    </citation>
    <scope>NUCLEOTIDE SEQUENCE [LARGE SCALE GENOMIC DNA]</scope>
    <source>
        <strain evidence="3">EP-1</strain>
        <tissue evidence="3">Whole</tissue>
    </source>
</reference>
<evidence type="ECO:0000256" key="1">
    <source>
        <dbReference type="ARBA" id="ARBA00023180"/>
    </source>
</evidence>
<evidence type="ECO:0000313" key="4">
    <source>
        <dbReference type="Proteomes" id="UP001381693"/>
    </source>
</evidence>
<dbReference type="Pfam" id="PF26060">
    <property type="entry name" value="TGFBR3_N"/>
    <property type="match status" value="1"/>
</dbReference>
<dbReference type="InterPro" id="IPR058899">
    <property type="entry name" value="TGFBR3/Endoglin-like_N"/>
</dbReference>
<evidence type="ECO:0000313" key="3">
    <source>
        <dbReference type="EMBL" id="KAK7069639.1"/>
    </source>
</evidence>
<keyword evidence="4" id="KW-1185">Reference proteome</keyword>
<feature type="non-terminal residue" evidence="3">
    <location>
        <position position="375"/>
    </location>
</feature>
<proteinExistence type="predicted"/>
<gene>
    <name evidence="3" type="ORF">SK128_007606</name>
</gene>
<dbReference type="AlphaFoldDB" id="A0AAN9A057"/>
<sequence>GQGELCIVETPLKTQFFTPVVETLAQCKGCHFPAQTLDQKASRRSPPINQVHVIHVQDPEGGAVDVVVSADDKVVPSSAVPPHPPGSPSLRIALVLFSSRGRRAPVVFTVSGQGLASDMKHTFLVSGEDEVRGSNLRYSSTHSHLLTEDNLIQAVENDFGFVSSYTRAPKANKIILHLPAENETGNGCDATVSEDSPSADCFISIEQTVVGCYHHNMLGENDRDIHIIEVGGSSNLNGSLVLSVLGSEDGGARTLSKRGSSVVERNITLVLRTSRPTTWSFHAANLQGTITLLVGGRDQVENTSVPGPGIIVEVRRLDVPATFDQLILTVLTNVGPPVSYTRTKSPNKITITVPPRSTETHIVVPPYIRENEQTP</sequence>
<keyword evidence="1" id="KW-0325">Glycoprotein</keyword>
<dbReference type="EMBL" id="JAXCGZ010015999">
    <property type="protein sequence ID" value="KAK7069639.1"/>
    <property type="molecule type" value="Genomic_DNA"/>
</dbReference>
<protein>
    <recommendedName>
        <fullName evidence="2">TGFBR3/Endoglin-like N-terminal domain-containing protein</fullName>
    </recommendedName>
</protein>
<feature type="non-terminal residue" evidence="3">
    <location>
        <position position="1"/>
    </location>
</feature>
<organism evidence="3 4">
    <name type="scientific">Halocaridina rubra</name>
    <name type="common">Hawaiian red shrimp</name>
    <dbReference type="NCBI Taxonomy" id="373956"/>
    <lineage>
        <taxon>Eukaryota</taxon>
        <taxon>Metazoa</taxon>
        <taxon>Ecdysozoa</taxon>
        <taxon>Arthropoda</taxon>
        <taxon>Crustacea</taxon>
        <taxon>Multicrustacea</taxon>
        <taxon>Malacostraca</taxon>
        <taxon>Eumalacostraca</taxon>
        <taxon>Eucarida</taxon>
        <taxon>Decapoda</taxon>
        <taxon>Pleocyemata</taxon>
        <taxon>Caridea</taxon>
        <taxon>Atyoidea</taxon>
        <taxon>Atyidae</taxon>
        <taxon>Halocaridina</taxon>
    </lineage>
</organism>
<evidence type="ECO:0000259" key="2">
    <source>
        <dbReference type="Pfam" id="PF26060"/>
    </source>
</evidence>
<feature type="domain" description="TGFBR3/Endoglin-like N-terminal" evidence="2">
    <location>
        <begin position="207"/>
        <end position="354"/>
    </location>
</feature>
<name>A0AAN9A057_HALRR</name>
<accession>A0AAN9A057</accession>
<dbReference type="Proteomes" id="UP001381693">
    <property type="component" value="Unassembled WGS sequence"/>
</dbReference>
<comment type="caution">
    <text evidence="3">The sequence shown here is derived from an EMBL/GenBank/DDBJ whole genome shotgun (WGS) entry which is preliminary data.</text>
</comment>